<dbReference type="PROSITE" id="PS51767">
    <property type="entry name" value="PEPTIDASE_A1"/>
    <property type="match status" value="1"/>
</dbReference>
<dbReference type="CDD" id="cd05471">
    <property type="entry name" value="pepsin_like"/>
    <property type="match status" value="1"/>
</dbReference>
<dbReference type="InterPro" id="IPR001461">
    <property type="entry name" value="Aspartic_peptidase_A1"/>
</dbReference>
<dbReference type="GO" id="GO:0006508">
    <property type="term" value="P:proteolysis"/>
    <property type="evidence" value="ECO:0007669"/>
    <property type="project" value="InterPro"/>
</dbReference>
<evidence type="ECO:0000313" key="6">
    <source>
        <dbReference type="Proteomes" id="UP000054270"/>
    </source>
</evidence>
<feature type="compositionally biased region" description="Low complexity" evidence="2">
    <location>
        <begin position="380"/>
        <end position="396"/>
    </location>
</feature>
<feature type="domain" description="Peptidase A1" evidence="4">
    <location>
        <begin position="26"/>
        <end position="377"/>
    </location>
</feature>
<dbReference type="Proteomes" id="UP000054270">
    <property type="component" value="Unassembled WGS sequence"/>
</dbReference>
<evidence type="ECO:0000256" key="2">
    <source>
        <dbReference type="SAM" id="MobiDB-lite"/>
    </source>
</evidence>
<dbReference type="InterPro" id="IPR034164">
    <property type="entry name" value="Pepsin-like_dom"/>
</dbReference>
<reference evidence="6" key="1">
    <citation type="submission" date="2014-04" db="EMBL/GenBank/DDBJ databases">
        <title>Evolutionary Origins and Diversification of the Mycorrhizal Mutualists.</title>
        <authorList>
            <consortium name="DOE Joint Genome Institute"/>
            <consortium name="Mycorrhizal Genomics Consortium"/>
            <person name="Kohler A."/>
            <person name="Kuo A."/>
            <person name="Nagy L.G."/>
            <person name="Floudas D."/>
            <person name="Copeland A."/>
            <person name="Barry K.W."/>
            <person name="Cichocki N."/>
            <person name="Veneault-Fourrey C."/>
            <person name="LaButti K."/>
            <person name="Lindquist E.A."/>
            <person name="Lipzen A."/>
            <person name="Lundell T."/>
            <person name="Morin E."/>
            <person name="Murat C."/>
            <person name="Riley R."/>
            <person name="Ohm R."/>
            <person name="Sun H."/>
            <person name="Tunlid A."/>
            <person name="Henrissat B."/>
            <person name="Grigoriev I.V."/>
            <person name="Hibbett D.S."/>
            <person name="Martin F."/>
        </authorList>
    </citation>
    <scope>NUCLEOTIDE SEQUENCE [LARGE SCALE GENOMIC DNA]</scope>
    <source>
        <strain evidence="6">FD-334 SS-4</strain>
    </source>
</reference>
<dbReference type="Gene3D" id="2.40.70.10">
    <property type="entry name" value="Acid Proteases"/>
    <property type="match status" value="2"/>
</dbReference>
<dbReference type="EMBL" id="KN817648">
    <property type="protein sequence ID" value="KJA15324.1"/>
    <property type="molecule type" value="Genomic_DNA"/>
</dbReference>
<dbReference type="InterPro" id="IPR033121">
    <property type="entry name" value="PEPTIDASE_A1"/>
</dbReference>
<dbReference type="InterPro" id="IPR021109">
    <property type="entry name" value="Peptidase_aspartic_dom_sf"/>
</dbReference>
<dbReference type="Pfam" id="PF00026">
    <property type="entry name" value="Asp"/>
    <property type="match status" value="1"/>
</dbReference>
<evidence type="ECO:0000256" key="3">
    <source>
        <dbReference type="SAM" id="Phobius"/>
    </source>
</evidence>
<accession>A0A0D2N8A3</accession>
<feature type="transmembrane region" description="Helical" evidence="3">
    <location>
        <begin position="465"/>
        <end position="492"/>
    </location>
</feature>
<dbReference type="PANTHER" id="PTHR47966:SF57">
    <property type="entry name" value="PEPTIDASE A1 DOMAIN-CONTAINING PROTEIN"/>
    <property type="match status" value="1"/>
</dbReference>
<dbReference type="OrthoDB" id="2747330at2759"/>
<organism evidence="5 6">
    <name type="scientific">Hypholoma sublateritium (strain FD-334 SS-4)</name>
    <dbReference type="NCBI Taxonomy" id="945553"/>
    <lineage>
        <taxon>Eukaryota</taxon>
        <taxon>Fungi</taxon>
        <taxon>Dikarya</taxon>
        <taxon>Basidiomycota</taxon>
        <taxon>Agaricomycotina</taxon>
        <taxon>Agaricomycetes</taxon>
        <taxon>Agaricomycetidae</taxon>
        <taxon>Agaricales</taxon>
        <taxon>Agaricineae</taxon>
        <taxon>Strophariaceae</taxon>
        <taxon>Hypholoma</taxon>
    </lineage>
</organism>
<keyword evidence="6" id="KW-1185">Reference proteome</keyword>
<dbReference type="PANTHER" id="PTHR47966">
    <property type="entry name" value="BETA-SITE APP-CLEAVING ENZYME, ISOFORM A-RELATED"/>
    <property type="match status" value="1"/>
</dbReference>
<evidence type="ECO:0000313" key="5">
    <source>
        <dbReference type="EMBL" id="KJA15324.1"/>
    </source>
</evidence>
<feature type="region of interest" description="Disordered" evidence="2">
    <location>
        <begin position="625"/>
        <end position="699"/>
    </location>
</feature>
<keyword evidence="3" id="KW-1133">Transmembrane helix</keyword>
<dbReference type="GO" id="GO:0004190">
    <property type="term" value="F:aspartic-type endopeptidase activity"/>
    <property type="evidence" value="ECO:0007669"/>
    <property type="project" value="InterPro"/>
</dbReference>
<dbReference type="AlphaFoldDB" id="A0A0D2N8A3"/>
<keyword evidence="3" id="KW-0812">Transmembrane</keyword>
<dbReference type="OMA" id="EIDINDH"/>
<sequence>MEGAGGSDGVVLPLDLVGSGIYDVAYTIPVKFSSSEQQFSLQVDTGSSDLWVASKSCSSSSCALTQGRLYDPSVSSRPTDKVFSIPYLQGSASGPIVWDVVTLGGYSINNQALAAASDVEEEPLAPNFSGILGLALPLNSIIAQQIPPVTSNDPDGAAWASNLFSITPTSQAPAARFLSLSLSRPGSDAIDSLLGIGHHPAAIVSDPSKIQYAGLVSDSTGVLFWKASVRAITVYVNGIPHPIALGRSVSGAVFPSAVLDSGVPLILTTSAVSNAIYGAIGITPSSDGTYYVPCQTPLNLTITLDNRTETPIHPLDLTAEPADSNNAQYCIGLIQPADNVLTVANNAIGDMVLGVPFLRNTYTVMAYTPPNSDGSFPNLTSASTSTTSSTDGAATSADDDQPTVRVSTDVTPALGLLALTDPTRALAEFTTVRVLNQPLSTSTATPPDTGANSNTKTVSVGGKKLAVGIVVLIGLLSLLAVCAALFTGRWLVMRRRFRRAAKTGRGGALGEDGGELDRKTMFRLARRMSGTGALGGVPLVRGSDGTFTEDELRTMRYRSYKAMGEKEASERTSGSERTLAAGYEVAGVDEFGVPIVRKISAITAADEEEGWNHDDTLVDARRDAGKTGPAQMHTRGPTTEATPLVGPDGASPPGSPSDAAFAHARTYSDPASESDNELPANTPRPPLLGHASTPSGAPLLAADRSRTMSYTDTVEAIAASHARFFSVDGDGEELASGSALPASPAGMTPDAQGNGTFGVRLLSIPATSAFEPMTPARQDSNRLDMDDGFGRVGEGDGADEDEELGMGMGMAGVGSAARRRAGRPSIDSLPFNRESLMSVSSVGTIVPGRAIGSVTDLDNMGGPGDAWRQGPS</sequence>
<feature type="region of interest" description="Disordered" evidence="2">
    <location>
        <begin position="373"/>
        <end position="404"/>
    </location>
</feature>
<name>A0A0D2N8A3_HYPSF</name>
<evidence type="ECO:0000259" key="4">
    <source>
        <dbReference type="PROSITE" id="PS51767"/>
    </source>
</evidence>
<evidence type="ECO:0000256" key="1">
    <source>
        <dbReference type="ARBA" id="ARBA00007447"/>
    </source>
</evidence>
<dbReference type="PRINTS" id="PR00792">
    <property type="entry name" value="PEPSIN"/>
</dbReference>
<feature type="compositionally biased region" description="Low complexity" evidence="2">
    <location>
        <begin position="646"/>
        <end position="660"/>
    </location>
</feature>
<keyword evidence="3" id="KW-0472">Membrane</keyword>
<proteinExistence type="inferred from homology"/>
<protein>
    <recommendedName>
        <fullName evidence="4">Peptidase A1 domain-containing protein</fullName>
    </recommendedName>
</protein>
<gene>
    <name evidence="5" type="ORF">HYPSUDRAFT_48479</name>
</gene>
<dbReference type="SUPFAM" id="SSF50630">
    <property type="entry name" value="Acid proteases"/>
    <property type="match status" value="1"/>
</dbReference>
<comment type="similarity">
    <text evidence="1">Belongs to the peptidase A1 family.</text>
</comment>